<evidence type="ECO:0000313" key="2">
    <source>
        <dbReference type="Proteomes" id="UP000029267"/>
    </source>
</evidence>
<proteinExistence type="predicted"/>
<protein>
    <submittedName>
        <fullName evidence="1">Uncharacterized protein</fullName>
    </submittedName>
</protein>
<sequence>MTDWVTHGHTVDDERTIFVCGSWSFQRLAAVLDWAR</sequence>
<name>A0ABU6BIR3_9BACL</name>
<keyword evidence="2" id="KW-1185">Reference proteome</keyword>
<dbReference type="Proteomes" id="UP000029267">
    <property type="component" value="Unassembled WGS sequence"/>
</dbReference>
<comment type="caution">
    <text evidence="1">The sequence shown here is derived from an EMBL/GenBank/DDBJ whole genome shotgun (WGS) entry which is preliminary data.</text>
</comment>
<organism evidence="1 2">
    <name type="scientific">Geobacillus icigianus</name>
    <dbReference type="NCBI Taxonomy" id="1430331"/>
    <lineage>
        <taxon>Bacteria</taxon>
        <taxon>Bacillati</taxon>
        <taxon>Bacillota</taxon>
        <taxon>Bacilli</taxon>
        <taxon>Bacillales</taxon>
        <taxon>Anoxybacillaceae</taxon>
        <taxon>Geobacillus</taxon>
    </lineage>
</organism>
<reference evidence="1 2" key="1">
    <citation type="journal article" date="2014" name="Genome Announc.">
        <title>Draft Genome Sequence of Geobacillus icigianus Strain G1w1T Isolated from Hot Springs in the Valley of Geysers, Kamchatka (Russian Federation).</title>
        <authorList>
            <person name="Bryanskaya A.V."/>
            <person name="Rozanov A.S."/>
            <person name="Logacheva M.D."/>
            <person name="Kotenko A.V."/>
            <person name="Peltek S.E."/>
        </authorList>
    </citation>
    <scope>NUCLEOTIDE SEQUENCE [LARGE SCALE GENOMIC DNA]</scope>
    <source>
        <strain evidence="1 2">G1w1</strain>
    </source>
</reference>
<dbReference type="EMBL" id="JPYA02000003">
    <property type="protein sequence ID" value="MEB3751824.1"/>
    <property type="molecule type" value="Genomic_DNA"/>
</dbReference>
<accession>A0ABU6BIR3</accession>
<evidence type="ECO:0000313" key="1">
    <source>
        <dbReference type="EMBL" id="MEB3751824.1"/>
    </source>
</evidence>
<gene>
    <name evidence="1" type="ORF">EP10_002679</name>
</gene>